<evidence type="ECO:0000256" key="9">
    <source>
        <dbReference type="ARBA" id="ARBA00066077"/>
    </source>
</evidence>
<dbReference type="SUPFAM" id="SSF56003">
    <property type="entry name" value="Molybdenum cofactor-binding domain"/>
    <property type="match status" value="1"/>
</dbReference>
<keyword evidence="4" id="KW-0560">Oxidoreductase</keyword>
<dbReference type="SUPFAM" id="SSF54665">
    <property type="entry name" value="CO dehydrogenase molybdoprotein N-domain-like"/>
    <property type="match status" value="1"/>
</dbReference>
<comment type="catalytic activity">
    <reaction evidence="6">
        <text>CO + a quinone + H2O = a quinol + CO2</text>
        <dbReference type="Rhea" id="RHEA:48880"/>
        <dbReference type="ChEBI" id="CHEBI:15377"/>
        <dbReference type="ChEBI" id="CHEBI:16526"/>
        <dbReference type="ChEBI" id="CHEBI:17245"/>
        <dbReference type="ChEBI" id="CHEBI:24646"/>
        <dbReference type="ChEBI" id="CHEBI:132124"/>
        <dbReference type="EC" id="1.2.5.3"/>
    </reaction>
</comment>
<evidence type="ECO:0000256" key="11">
    <source>
        <dbReference type="ARBA" id="ARBA00073203"/>
    </source>
</evidence>
<dbReference type="InterPro" id="IPR016208">
    <property type="entry name" value="Ald_Oxase/xanthine_DH-like"/>
</dbReference>
<evidence type="ECO:0000256" key="3">
    <source>
        <dbReference type="ARBA" id="ARBA00022723"/>
    </source>
</evidence>
<evidence type="ECO:0000256" key="5">
    <source>
        <dbReference type="ARBA" id="ARBA00023008"/>
    </source>
</evidence>
<dbReference type="SMART" id="SM01008">
    <property type="entry name" value="Ald_Xan_dh_C"/>
    <property type="match status" value="1"/>
</dbReference>
<evidence type="ECO:0000256" key="10">
    <source>
        <dbReference type="ARBA" id="ARBA00066587"/>
    </source>
</evidence>
<reference evidence="13 14" key="1">
    <citation type="submission" date="2018-03" db="EMBL/GenBank/DDBJ databases">
        <title>Genomic Encyclopedia of Archaeal and Bacterial Type Strains, Phase II (KMG-II): from individual species to whole genera.</title>
        <authorList>
            <person name="Goeker M."/>
        </authorList>
    </citation>
    <scope>NUCLEOTIDE SEQUENCE [LARGE SCALE GENOMIC DNA]</scope>
    <source>
        <strain evidence="13 14">DSM 100673</strain>
    </source>
</reference>
<proteinExistence type="predicted"/>
<evidence type="ECO:0000313" key="13">
    <source>
        <dbReference type="EMBL" id="PSL21123.1"/>
    </source>
</evidence>
<dbReference type="FunFam" id="3.30.365.10:FF:000005">
    <property type="entry name" value="Carbon monoxide dehydrogenase large chain"/>
    <property type="match status" value="1"/>
</dbReference>
<dbReference type="InterPro" id="IPR036856">
    <property type="entry name" value="Ald_Oxase/Xan_DH_a/b_sf"/>
</dbReference>
<keyword evidence="2" id="KW-0500">Molybdenum</keyword>
<accession>A0A2P8FHB7</accession>
<dbReference type="Proteomes" id="UP000240418">
    <property type="component" value="Unassembled WGS sequence"/>
</dbReference>
<dbReference type="Pfam" id="PF01315">
    <property type="entry name" value="Ald_Xan_dh_C"/>
    <property type="match status" value="1"/>
</dbReference>
<dbReference type="RefSeq" id="WP_106607322.1">
    <property type="nucleotide sequence ID" value="NZ_PYGJ01000002.1"/>
</dbReference>
<comment type="cofactor">
    <cofactor evidence="7">
        <name>Mo-molybdopterin cytosine dinucleotide</name>
        <dbReference type="ChEBI" id="CHEBI:71308"/>
    </cofactor>
</comment>
<dbReference type="AlphaFoldDB" id="A0A2P8FHB7"/>
<name>A0A2P8FHB7_9RHOB</name>
<evidence type="ECO:0000256" key="1">
    <source>
        <dbReference type="ARBA" id="ARBA00001960"/>
    </source>
</evidence>
<dbReference type="InterPro" id="IPR012780">
    <property type="entry name" value="CO_Mo_DH_lsu"/>
</dbReference>
<protein>
    <recommendedName>
        <fullName evidence="11">Carbon monoxide dehydrogenase large chain</fullName>
        <ecNumber evidence="10">1.2.5.3</ecNumber>
    </recommendedName>
</protein>
<comment type="subunit">
    <text evidence="9">Dimer of heterotrimers. Each heterotrimer consists of a large, a medium and a small subunit.</text>
</comment>
<dbReference type="GO" id="GO:0008805">
    <property type="term" value="F:carbon-monoxide oxygenase activity"/>
    <property type="evidence" value="ECO:0007669"/>
    <property type="project" value="UniProtKB-EC"/>
</dbReference>
<keyword evidence="3" id="KW-0479">Metal-binding</keyword>
<organism evidence="13 14">
    <name type="scientific">Shimia abyssi</name>
    <dbReference type="NCBI Taxonomy" id="1662395"/>
    <lineage>
        <taxon>Bacteria</taxon>
        <taxon>Pseudomonadati</taxon>
        <taxon>Pseudomonadota</taxon>
        <taxon>Alphaproteobacteria</taxon>
        <taxon>Rhodobacterales</taxon>
        <taxon>Roseobacteraceae</taxon>
    </lineage>
</organism>
<dbReference type="NCBIfam" id="TIGR02416">
    <property type="entry name" value="CO_dehy_Mo_lg"/>
    <property type="match status" value="1"/>
</dbReference>
<dbReference type="EC" id="1.2.5.3" evidence="10"/>
<dbReference type="InterPro" id="IPR000674">
    <property type="entry name" value="Ald_Oxase/Xan_DH_a/b"/>
</dbReference>
<gene>
    <name evidence="13" type="ORF">CLV88_102243</name>
</gene>
<feature type="domain" description="Aldehyde oxidase/xanthine dehydrogenase a/b hammerhead" evidence="12">
    <location>
        <begin position="32"/>
        <end position="141"/>
    </location>
</feature>
<keyword evidence="14" id="KW-1185">Reference proteome</keyword>
<dbReference type="OrthoDB" id="9758509at2"/>
<dbReference type="GO" id="GO:0030151">
    <property type="term" value="F:molybdenum ion binding"/>
    <property type="evidence" value="ECO:0007669"/>
    <property type="project" value="InterPro"/>
</dbReference>
<dbReference type="FunFam" id="3.30.365.10:FF:000001">
    <property type="entry name" value="Xanthine dehydrogenase oxidase"/>
    <property type="match status" value="1"/>
</dbReference>
<comment type="caution">
    <text evidence="13">The sequence shown here is derived from an EMBL/GenBank/DDBJ whole genome shotgun (WGS) entry which is preliminary data.</text>
</comment>
<dbReference type="Pfam" id="PF02738">
    <property type="entry name" value="MoCoBD_1"/>
    <property type="match status" value="1"/>
</dbReference>
<dbReference type="Pfam" id="PF20256">
    <property type="entry name" value="MoCoBD_2"/>
    <property type="match status" value="1"/>
</dbReference>
<evidence type="ECO:0000256" key="6">
    <source>
        <dbReference type="ARBA" id="ARBA00050098"/>
    </source>
</evidence>
<evidence type="ECO:0000256" key="2">
    <source>
        <dbReference type="ARBA" id="ARBA00022505"/>
    </source>
</evidence>
<dbReference type="GO" id="GO:0005507">
    <property type="term" value="F:copper ion binding"/>
    <property type="evidence" value="ECO:0007669"/>
    <property type="project" value="InterPro"/>
</dbReference>
<sequence length="806" mass="87836">MKDEVPTTEERVANLKGMGSSRKRVEDVRFTQGRGNYVDDIKLDGMLFGDFVRSPYAHARVTTIHTEEAMKVPGVLAVITAADLEPLGLHWMPTLAGDKQMVLADGKVLFQGQEVAFVVATDRYAAADGVEAVEVDYEELPVVVDPFKAMEPDAPVLREDLEGQTEGAHGPRRHHNHIFTWEQGDKDATEAVMAEADVVAEEMIYYHRTHPSPLETCGSVASMDKVTGKLTLWGTFQAPHAIRTVVSLISGIAEHNIRVISPDIGGGFGNKVGAYAGYVCSVVASIVTGKPVKWVEDRMENLMSTAFARDYWMQGKIAATKEGKITGLWCHTTADHGGFDACADPTKFPAGFMNICTGSYDIPTAYLAVDGVYTNKAPGGVAYRCSFRVTEAAYFIERMIEVLAIKLNMDAAELRRINFIKKEQFPYNSALGWEYDSGDYHTAWDKALNAVGYDDLRAEQAQQLEDFKAGKTRRLMGIGLTHFTEIVGAGPVKNCDILGLGMFDSCEIRIHPTGSAIARLGTISQGQGHATTFAQIIASEIGIPADDITLEEGDTDTAPYGLGTYGSRSTPVAGAATAMAGRKIKAKAQMIAAYLLEVHDDDVEFDVDRFVVKGAPERFKTMKEIAFAAYNQAIPGVEPGLEAVSYYDPPNMTYPFGAYICVLDIDVDTGEAEVRKFYALDDCGTRINPMIIEGQVHGGLTEALAIAMGQEIAYDEMGNNKSATLMDFFIPTSWETPNYETDHTTTPSPHHPIGAKGVGESPNVGGVPCFSNAVHDAFRPFGLTQSHMPHDHWRIWKTANGLGLHS</sequence>
<dbReference type="InterPro" id="IPR008274">
    <property type="entry name" value="AldOxase/xan_DH_MoCoBD1"/>
</dbReference>
<keyword evidence="5" id="KW-0186">Copper</keyword>
<evidence type="ECO:0000256" key="8">
    <source>
        <dbReference type="ARBA" id="ARBA00056654"/>
    </source>
</evidence>
<dbReference type="InterPro" id="IPR046867">
    <property type="entry name" value="AldOxase/xan_DH_MoCoBD2"/>
</dbReference>
<evidence type="ECO:0000313" key="14">
    <source>
        <dbReference type="Proteomes" id="UP000240418"/>
    </source>
</evidence>
<dbReference type="GO" id="GO:0043885">
    <property type="term" value="F:anaerobic carbon-monoxide dehydrogenase activity"/>
    <property type="evidence" value="ECO:0007669"/>
    <property type="project" value="InterPro"/>
</dbReference>
<comment type="cofactor">
    <cofactor evidence="1">
        <name>Cu(+)</name>
        <dbReference type="ChEBI" id="CHEBI:49552"/>
    </cofactor>
</comment>
<dbReference type="GO" id="GO:0005506">
    <property type="term" value="F:iron ion binding"/>
    <property type="evidence" value="ECO:0007669"/>
    <property type="project" value="InterPro"/>
</dbReference>
<dbReference type="Gene3D" id="3.90.1170.50">
    <property type="entry name" value="Aldehyde oxidase/xanthine dehydrogenase, a/b hammerhead"/>
    <property type="match status" value="1"/>
</dbReference>
<evidence type="ECO:0000256" key="7">
    <source>
        <dbReference type="ARBA" id="ARBA00053029"/>
    </source>
</evidence>
<evidence type="ECO:0000259" key="12">
    <source>
        <dbReference type="SMART" id="SM01008"/>
    </source>
</evidence>
<dbReference type="InterPro" id="IPR037165">
    <property type="entry name" value="AldOxase/xan_DH_Mopterin-bd_sf"/>
</dbReference>
<comment type="function">
    <text evidence="8">Catalyzes the oxidation of carbon monoxide to carbon dioxide.</text>
</comment>
<dbReference type="EMBL" id="PYGJ01000002">
    <property type="protein sequence ID" value="PSL21123.1"/>
    <property type="molecule type" value="Genomic_DNA"/>
</dbReference>
<evidence type="ECO:0000256" key="4">
    <source>
        <dbReference type="ARBA" id="ARBA00023002"/>
    </source>
</evidence>
<dbReference type="PANTHER" id="PTHR11908:SF132">
    <property type="entry name" value="ALDEHYDE OXIDASE 1-RELATED"/>
    <property type="match status" value="1"/>
</dbReference>
<dbReference type="PANTHER" id="PTHR11908">
    <property type="entry name" value="XANTHINE DEHYDROGENASE"/>
    <property type="match status" value="1"/>
</dbReference>
<dbReference type="FunFam" id="3.90.1170.50:FF:000006">
    <property type="entry name" value="Carbon monoxide dehydrogenase large chain"/>
    <property type="match status" value="1"/>
</dbReference>
<dbReference type="Gene3D" id="3.30.365.10">
    <property type="entry name" value="Aldehyde oxidase/xanthine dehydrogenase, molybdopterin binding domain"/>
    <property type="match status" value="4"/>
</dbReference>